<proteinExistence type="predicted"/>
<protein>
    <submittedName>
        <fullName evidence="1">Uncharacterized protein</fullName>
    </submittedName>
</protein>
<dbReference type="EMBL" id="JAMZIH010005141">
    <property type="protein sequence ID" value="KAJ1676057.1"/>
    <property type="molecule type" value="Genomic_DNA"/>
</dbReference>
<accession>A0ACC1HHU4</accession>
<evidence type="ECO:0000313" key="2">
    <source>
        <dbReference type="Proteomes" id="UP001145114"/>
    </source>
</evidence>
<reference evidence="1" key="1">
    <citation type="submission" date="2022-06" db="EMBL/GenBank/DDBJ databases">
        <title>Phylogenomic reconstructions and comparative analyses of Kickxellomycotina fungi.</title>
        <authorList>
            <person name="Reynolds N.K."/>
            <person name="Stajich J.E."/>
            <person name="Barry K."/>
            <person name="Grigoriev I.V."/>
            <person name="Crous P."/>
            <person name="Smith M.E."/>
        </authorList>
    </citation>
    <scope>NUCLEOTIDE SEQUENCE</scope>
    <source>
        <strain evidence="1">RSA 2271</strain>
    </source>
</reference>
<gene>
    <name evidence="1" type="ORF">EV182_008969</name>
</gene>
<keyword evidence="2" id="KW-1185">Reference proteome</keyword>
<name>A0ACC1HHU4_9FUNG</name>
<feature type="non-terminal residue" evidence="1">
    <location>
        <position position="56"/>
    </location>
</feature>
<organism evidence="1 2">
    <name type="scientific">Spiromyces aspiralis</name>
    <dbReference type="NCBI Taxonomy" id="68401"/>
    <lineage>
        <taxon>Eukaryota</taxon>
        <taxon>Fungi</taxon>
        <taxon>Fungi incertae sedis</taxon>
        <taxon>Zoopagomycota</taxon>
        <taxon>Kickxellomycotina</taxon>
        <taxon>Kickxellomycetes</taxon>
        <taxon>Kickxellales</taxon>
        <taxon>Kickxellaceae</taxon>
        <taxon>Spiromyces</taxon>
    </lineage>
</organism>
<comment type="caution">
    <text evidence="1">The sequence shown here is derived from an EMBL/GenBank/DDBJ whole genome shotgun (WGS) entry which is preliminary data.</text>
</comment>
<dbReference type="Proteomes" id="UP001145114">
    <property type="component" value="Unassembled WGS sequence"/>
</dbReference>
<evidence type="ECO:0000313" key="1">
    <source>
        <dbReference type="EMBL" id="KAJ1676057.1"/>
    </source>
</evidence>
<sequence length="56" mass="5993">MNIARPVDSKVTGVSFAFYTPEEVRAMSVKKIVNPILIDNLGNPTKGGLYDSALGP</sequence>